<protein>
    <submittedName>
        <fullName evidence="1">Uncharacterized protein</fullName>
    </submittedName>
</protein>
<name>A0A199V2V6_ANACO</name>
<dbReference type="AlphaFoldDB" id="A0A199V2V6"/>
<gene>
    <name evidence="1" type="ORF">ACMD2_26409</name>
</gene>
<proteinExistence type="predicted"/>
<sequence length="163" mass="18709">MSTFARTKTGTTIRSKSFLLCPESVNLERIDVNVHKNQNRNNCNLERIDVNVHKNQNRNNCKLERIDVNVHRTKPEQRYECKSTYAIHVITNPLGYLALVSNHVKSTPLIGKELPRSKVKSYPAQISQEKSYPALRPTHFPVQWVGSYSARIPPNELPRSCDN</sequence>
<organism evidence="1 2">
    <name type="scientific">Ananas comosus</name>
    <name type="common">Pineapple</name>
    <name type="synonym">Ananas ananas</name>
    <dbReference type="NCBI Taxonomy" id="4615"/>
    <lineage>
        <taxon>Eukaryota</taxon>
        <taxon>Viridiplantae</taxon>
        <taxon>Streptophyta</taxon>
        <taxon>Embryophyta</taxon>
        <taxon>Tracheophyta</taxon>
        <taxon>Spermatophyta</taxon>
        <taxon>Magnoliopsida</taxon>
        <taxon>Liliopsida</taxon>
        <taxon>Poales</taxon>
        <taxon>Bromeliaceae</taxon>
        <taxon>Bromelioideae</taxon>
        <taxon>Ananas</taxon>
    </lineage>
</organism>
<reference evidence="1 2" key="1">
    <citation type="journal article" date="2016" name="DNA Res.">
        <title>The draft genome of MD-2 pineapple using hybrid error correction of long reads.</title>
        <authorList>
            <person name="Redwan R.M."/>
            <person name="Saidin A."/>
            <person name="Kumar S.V."/>
        </authorList>
    </citation>
    <scope>NUCLEOTIDE SEQUENCE [LARGE SCALE GENOMIC DNA]</scope>
    <source>
        <strain evidence="2">cv. MD2</strain>
        <tissue evidence="1">Leaf</tissue>
    </source>
</reference>
<accession>A0A199V2V6</accession>
<dbReference type="EMBL" id="LSRQ01003524">
    <property type="protein sequence ID" value="OAY71318.1"/>
    <property type="molecule type" value="Genomic_DNA"/>
</dbReference>
<evidence type="ECO:0000313" key="1">
    <source>
        <dbReference type="EMBL" id="OAY71318.1"/>
    </source>
</evidence>
<comment type="caution">
    <text evidence="1">The sequence shown here is derived from an EMBL/GenBank/DDBJ whole genome shotgun (WGS) entry which is preliminary data.</text>
</comment>
<evidence type="ECO:0000313" key="2">
    <source>
        <dbReference type="Proteomes" id="UP000092600"/>
    </source>
</evidence>
<dbReference type="Proteomes" id="UP000092600">
    <property type="component" value="Unassembled WGS sequence"/>
</dbReference>